<evidence type="ECO:0000313" key="2">
    <source>
        <dbReference type="EnsemblPlants" id="TraesCS1B02G017400.1"/>
    </source>
</evidence>
<name>A0A3B5YQ59_WHEAT</name>
<keyword evidence="3" id="KW-1185">Reference proteome</keyword>
<accession>A0A3B5YQ59</accession>
<reference evidence="2" key="2">
    <citation type="submission" date="2018-10" db="UniProtKB">
        <authorList>
            <consortium name="EnsemblPlants"/>
        </authorList>
    </citation>
    <scope>IDENTIFICATION</scope>
</reference>
<evidence type="ECO:0000256" key="1">
    <source>
        <dbReference type="SAM" id="SignalP"/>
    </source>
</evidence>
<evidence type="ECO:0000313" key="3">
    <source>
        <dbReference type="Proteomes" id="UP000019116"/>
    </source>
</evidence>
<protein>
    <submittedName>
        <fullName evidence="2">Uncharacterized protein</fullName>
    </submittedName>
</protein>
<proteinExistence type="predicted"/>
<dbReference type="Gramene" id="TraesCS1B03G0036200.1">
    <property type="protein sequence ID" value="TraesCS1B03G0036200.1.CDS"/>
    <property type="gene ID" value="TraesCS1B03G0036200"/>
</dbReference>
<dbReference type="Gramene" id="TraesJAG1B03G00187180.1">
    <property type="protein sequence ID" value="TraesJAG1B03G00187180.1"/>
    <property type="gene ID" value="TraesJAG1B03G00187180"/>
</dbReference>
<dbReference type="AlphaFoldDB" id="A0A3B5YQ59"/>
<dbReference type="Gramene" id="TraesCS1B02G017400.1">
    <property type="protein sequence ID" value="TraesCS1B02G017400.1"/>
    <property type="gene ID" value="TraesCS1B02G017400"/>
</dbReference>
<reference evidence="2" key="1">
    <citation type="submission" date="2018-08" db="EMBL/GenBank/DDBJ databases">
        <authorList>
            <person name="Rossello M."/>
        </authorList>
    </citation>
    <scope>NUCLEOTIDE SEQUENCE [LARGE SCALE GENOMIC DNA]</scope>
    <source>
        <strain evidence="2">cv. Chinese Spring</strain>
    </source>
</reference>
<organism evidence="2">
    <name type="scientific">Triticum aestivum</name>
    <name type="common">Wheat</name>
    <dbReference type="NCBI Taxonomy" id="4565"/>
    <lineage>
        <taxon>Eukaryota</taxon>
        <taxon>Viridiplantae</taxon>
        <taxon>Streptophyta</taxon>
        <taxon>Embryophyta</taxon>
        <taxon>Tracheophyta</taxon>
        <taxon>Spermatophyta</taxon>
        <taxon>Magnoliopsida</taxon>
        <taxon>Liliopsida</taxon>
        <taxon>Poales</taxon>
        <taxon>Poaceae</taxon>
        <taxon>BOP clade</taxon>
        <taxon>Pooideae</taxon>
        <taxon>Triticodae</taxon>
        <taxon>Triticeae</taxon>
        <taxon>Triticinae</taxon>
        <taxon>Triticum</taxon>
    </lineage>
</organism>
<dbReference type="Gramene" id="TraesSTA1B03G00185730.1">
    <property type="protein sequence ID" value="TraesSTA1B03G00185730.1"/>
    <property type="gene ID" value="TraesSTA1B03G00185730"/>
</dbReference>
<sequence length="86" mass="9313">MAFTKRNTGVVCLAALMVVMATVMLFCDAESDICFDIPGPCVQSLCKEACAKNNTPNRPRCQPVTDECCCDMAARPEVADDVVRHA</sequence>
<keyword evidence="1" id="KW-0732">Signal</keyword>
<dbReference type="Proteomes" id="UP000019116">
    <property type="component" value="Chromosome 1B"/>
</dbReference>
<dbReference type="OMA" id="DACAKKN"/>
<feature type="signal peptide" evidence="1">
    <location>
        <begin position="1"/>
        <end position="29"/>
    </location>
</feature>
<dbReference type="EnsemblPlants" id="TraesCS1B02G017400.1">
    <property type="protein sequence ID" value="TraesCS1B02G017400.1"/>
    <property type="gene ID" value="TraesCS1B02G017400"/>
</dbReference>
<feature type="chain" id="PRO_5043169896" evidence="1">
    <location>
        <begin position="30"/>
        <end position="86"/>
    </location>
</feature>